<evidence type="ECO:0000313" key="1">
    <source>
        <dbReference type="EMBL" id="MDT0496375.1"/>
    </source>
</evidence>
<dbReference type="RefSeq" id="WP_311363766.1">
    <property type="nucleotide sequence ID" value="NZ_JAVRIC010000003.1"/>
</dbReference>
<accession>A0ABU2WFS1</accession>
<gene>
    <name evidence="1" type="ORF">RM530_03215</name>
</gene>
<proteinExistence type="predicted"/>
<reference evidence="1 2" key="1">
    <citation type="submission" date="2023-09" db="EMBL/GenBank/DDBJ databases">
        <authorList>
            <person name="Rey-Velasco X."/>
        </authorList>
    </citation>
    <scope>NUCLEOTIDE SEQUENCE [LARGE SCALE GENOMIC DNA]</scope>
    <source>
        <strain evidence="1 2">W345</strain>
    </source>
</reference>
<dbReference type="InterPro" id="IPR010344">
    <property type="entry name" value="YbjH"/>
</dbReference>
<keyword evidence="2" id="KW-1185">Reference proteome</keyword>
<comment type="caution">
    <text evidence="1">The sequence shown here is derived from an EMBL/GenBank/DDBJ whole genome shotgun (WGS) entry which is preliminary data.</text>
</comment>
<organism evidence="1 2">
    <name type="scientific">Banduia mediterranea</name>
    <dbReference type="NCBI Taxonomy" id="3075609"/>
    <lineage>
        <taxon>Bacteria</taxon>
        <taxon>Pseudomonadati</taxon>
        <taxon>Pseudomonadota</taxon>
        <taxon>Gammaproteobacteria</taxon>
        <taxon>Nevskiales</taxon>
        <taxon>Algiphilaceae</taxon>
        <taxon>Banduia</taxon>
    </lineage>
</organism>
<sequence>MVNVIRLAFSGPRAWAGAAVLVLWPATVVWPQPPQFTNDFGNIGLMQTPTARLAGEGELRMGYSRALPYDFIFMSAQPYDWMEATFRYSEFNNQPYGSNPDEDYLDKSFDFKFRLSREDGLMPEVALGFQDIGGTGLLSGEYLVASKRWGDFDFSLGLGWGRLGSRGKFGNPLGEVLSRFKEPRPTDEPGTPGSFSLSRLFTGRDTALFGGVRWQPEGAPYAITIEREGNDYKSEPFGNDLEVHFPVNLGVSYRLASMDLGLSYERGDQVTFHWALATNLEQEHGPDKVFDPPPTPVSPQRYVTQTDGAGETGAAEAEAQFVEDLRQALARQAFTLVAVDFQRTRGQATIWFRQGRFRNPAQAAGRVARSAASLAPQGYQSFTLVASNDSIEEYRITMERAAIRAAANAEIGVNELSDASHLEPPSVSPRNADYDDFVPYPNFDWGMGPKVRQNVGDPNGFYYGQLWWSVTGEWELTDRLSINGGVGFNIFNNFDDLERVSDSELPHVRSDVKDYLQEGKNNLVRLEANYIWPIAAQWYGRVSAGIFEEMYGGVAAEVLYRPFGQPWAAGVNINRVRQRDYDQRLAFRDYEVTTGHATLYYQYRPMKMRVITSVGRYLAGDYGATLDVSREFSSGARVGVFATKTDVSAEEFGEGSFDKGFYITMPLDMFFPRSVKRTTTFFFRPLTRDGGQKVDDGRSLYGETGDNSFYDFADGWPQVMK</sequence>
<dbReference type="Proteomes" id="UP001254608">
    <property type="component" value="Unassembled WGS sequence"/>
</dbReference>
<evidence type="ECO:0000313" key="2">
    <source>
        <dbReference type="Proteomes" id="UP001254608"/>
    </source>
</evidence>
<dbReference type="Pfam" id="PF06082">
    <property type="entry name" value="YjbH"/>
    <property type="match status" value="1"/>
</dbReference>
<dbReference type="EMBL" id="JAVRIC010000003">
    <property type="protein sequence ID" value="MDT0496375.1"/>
    <property type="molecule type" value="Genomic_DNA"/>
</dbReference>
<protein>
    <submittedName>
        <fullName evidence="1">YjbH domain-containing protein</fullName>
    </submittedName>
</protein>
<name>A0ABU2WFS1_9GAMM</name>